<keyword evidence="1" id="KW-0949">S-adenosyl-L-methionine</keyword>
<evidence type="ECO:0000256" key="2">
    <source>
        <dbReference type="ARBA" id="ARBA00033753"/>
    </source>
</evidence>
<dbReference type="NCBIfam" id="TIGR00104">
    <property type="entry name" value="tRNA_TsaA"/>
    <property type="match status" value="1"/>
</dbReference>
<dbReference type="Gene3D" id="3.30.1330.130">
    <property type="match status" value="1"/>
</dbReference>
<feature type="domain" description="TsaA-like" evidence="3">
    <location>
        <begin position="7"/>
        <end position="137"/>
    </location>
</feature>
<proteinExistence type="inferred from homology"/>
<dbReference type="STRING" id="1121421.SAMN02745123_03169"/>
<dbReference type="GO" id="GO:0008168">
    <property type="term" value="F:methyltransferase activity"/>
    <property type="evidence" value="ECO:0007669"/>
    <property type="project" value="UniProtKB-KW"/>
</dbReference>
<name>A0A1M6VF46_9FIRM</name>
<keyword evidence="4" id="KW-0489">Methyltransferase</keyword>
<dbReference type="RefSeq" id="WP_072916298.1">
    <property type="nucleotide sequence ID" value="NZ_FRAR01000024.1"/>
</dbReference>
<gene>
    <name evidence="4" type="ORF">SAMN02745123_03169</name>
</gene>
<dbReference type="PANTHER" id="PTHR12818:SF0">
    <property type="entry name" value="TRNA (ADENINE(37)-N6)-METHYLTRANSFERASE"/>
    <property type="match status" value="1"/>
</dbReference>
<evidence type="ECO:0000259" key="3">
    <source>
        <dbReference type="PROSITE" id="PS51668"/>
    </source>
</evidence>
<dbReference type="InterPro" id="IPR036413">
    <property type="entry name" value="YaeB-like_sf"/>
</dbReference>
<dbReference type="GO" id="GO:0032259">
    <property type="term" value="P:methylation"/>
    <property type="evidence" value="ECO:0007669"/>
    <property type="project" value="UniProtKB-KW"/>
</dbReference>
<dbReference type="Proteomes" id="UP000183997">
    <property type="component" value="Unassembled WGS sequence"/>
</dbReference>
<dbReference type="EMBL" id="FRAR01000024">
    <property type="protein sequence ID" value="SHK79984.1"/>
    <property type="molecule type" value="Genomic_DNA"/>
</dbReference>
<dbReference type="InterPro" id="IPR040372">
    <property type="entry name" value="YaeB-like"/>
</dbReference>
<accession>A0A1M6VF46</accession>
<evidence type="ECO:0000313" key="5">
    <source>
        <dbReference type="Proteomes" id="UP000183997"/>
    </source>
</evidence>
<dbReference type="PROSITE" id="PS51668">
    <property type="entry name" value="TSAA_2"/>
    <property type="match status" value="1"/>
</dbReference>
<sequence length="274" mass="30991">MQDAIFINPVGIVRSDYKNTKTLPLSGQHQAQIEIFPQYAEALHRVEDNSHLWVLSWFHLAPRHRLSNTLGKYNPTLPEYGVFGLRTPGRPNPIALSLVRLLSVKENILYVEGLDAVDQTHVIDIKPYKESDTIFSPLTPFIYPLDKKHRVNKIFKQALAHHQEECLALRMAVRMAAMAQEEFGHLNTPDLKVSVKGSACLADSLQGITRARLANPARFHFIASDTTSQSTWQKADRVLVIEAHGQVDLASIMALPDKEIFLINRYQTQGRSTY</sequence>
<evidence type="ECO:0000313" key="4">
    <source>
        <dbReference type="EMBL" id="SHK79984.1"/>
    </source>
</evidence>
<keyword evidence="4" id="KW-0808">Transferase</keyword>
<organism evidence="4 5">
    <name type="scientific">Desulforamulus aeronauticus DSM 10349</name>
    <dbReference type="NCBI Taxonomy" id="1121421"/>
    <lineage>
        <taxon>Bacteria</taxon>
        <taxon>Bacillati</taxon>
        <taxon>Bacillota</taxon>
        <taxon>Clostridia</taxon>
        <taxon>Eubacteriales</taxon>
        <taxon>Peptococcaceae</taxon>
        <taxon>Desulforamulus</taxon>
    </lineage>
</organism>
<dbReference type="SUPFAM" id="SSF143555">
    <property type="entry name" value="FwdE-like"/>
    <property type="match status" value="1"/>
</dbReference>
<dbReference type="AlphaFoldDB" id="A0A1M6VF46"/>
<dbReference type="PANTHER" id="PTHR12818">
    <property type="entry name" value="TRNA (ADENINE(37)-N6)-METHYLTRANSFERASE"/>
    <property type="match status" value="1"/>
</dbReference>
<reference evidence="5" key="1">
    <citation type="submission" date="2016-11" db="EMBL/GenBank/DDBJ databases">
        <authorList>
            <person name="Varghese N."/>
            <person name="Submissions S."/>
        </authorList>
    </citation>
    <scope>NUCLEOTIDE SEQUENCE [LARGE SCALE GENOMIC DNA]</scope>
    <source>
        <strain evidence="5">DSM 10349</strain>
    </source>
</reference>
<dbReference type="Gene3D" id="2.40.30.70">
    <property type="entry name" value="YaeB-like"/>
    <property type="match status" value="1"/>
</dbReference>
<keyword evidence="5" id="KW-1185">Reference proteome</keyword>
<evidence type="ECO:0000256" key="1">
    <source>
        <dbReference type="ARBA" id="ARBA00022691"/>
    </source>
</evidence>
<dbReference type="SUPFAM" id="SSF118196">
    <property type="entry name" value="YaeB-like"/>
    <property type="match status" value="1"/>
</dbReference>
<protein>
    <submittedName>
        <fullName evidence="4">tRNA-Thr(GGU) m(6)t(6)A37 methyltransferase TsaA</fullName>
    </submittedName>
</protein>
<dbReference type="CDD" id="cd09281">
    <property type="entry name" value="UPF0066"/>
    <property type="match status" value="1"/>
</dbReference>
<dbReference type="InterPro" id="IPR023370">
    <property type="entry name" value="TrmO-like_N"/>
</dbReference>
<comment type="similarity">
    <text evidence="2">Belongs to the tRNA methyltransferase O family.</text>
</comment>
<dbReference type="OrthoDB" id="9804309at2"/>
<dbReference type="Pfam" id="PF01980">
    <property type="entry name" value="TrmO_N"/>
    <property type="match status" value="1"/>
</dbReference>
<dbReference type="InterPro" id="IPR036414">
    <property type="entry name" value="YaeB_N_sf"/>
</dbReference>